<dbReference type="RefSeq" id="WP_037534429.1">
    <property type="nucleotide sequence ID" value="NZ_JBBBDM010000002.1"/>
</dbReference>
<accession>A0ABU8GZZ6</accession>
<reference evidence="1 2" key="1">
    <citation type="journal article" date="2013" name="Int. J. Syst. Evol. Microbiol.">
        <title>Sphingomonas kyungheensis sp. nov., a bacterium with ginsenoside-converting activity isolated from soil of a ginseng field.</title>
        <authorList>
            <person name="Son H.M."/>
            <person name="Yang J.E."/>
            <person name="Park Y."/>
            <person name="Han C.K."/>
            <person name="Kim S.G."/>
            <person name="Kook M."/>
            <person name="Yi T.H."/>
        </authorList>
    </citation>
    <scope>NUCLEOTIDE SEQUENCE [LARGE SCALE GENOMIC DNA]</scope>
    <source>
        <strain evidence="1 2">LMG 26582</strain>
    </source>
</reference>
<dbReference type="EMBL" id="JBBBDM010000002">
    <property type="protein sequence ID" value="MEI5686416.1"/>
    <property type="molecule type" value="Genomic_DNA"/>
</dbReference>
<evidence type="ECO:0000313" key="2">
    <source>
        <dbReference type="Proteomes" id="UP001367771"/>
    </source>
</evidence>
<proteinExistence type="predicted"/>
<gene>
    <name evidence="1" type="ORF">V8201_04910</name>
</gene>
<dbReference type="Proteomes" id="UP001367771">
    <property type="component" value="Unassembled WGS sequence"/>
</dbReference>
<sequence length="106" mass="11371">MRLAVMMALQSLPVAGPPLPADMRPVAPATAAVPCGTEDARGDIVVCGRDRTADRLPRLDPTRYAERPIRARTTIGTVDMAAQAEQGTMPDGKSAPRAMLHFKTKF</sequence>
<protein>
    <submittedName>
        <fullName evidence="1">5'-nucleotidase</fullName>
    </submittedName>
</protein>
<keyword evidence="2" id="KW-1185">Reference proteome</keyword>
<comment type="caution">
    <text evidence="1">The sequence shown here is derived from an EMBL/GenBank/DDBJ whole genome shotgun (WGS) entry which is preliminary data.</text>
</comment>
<organism evidence="1 2">
    <name type="scientific">Sphingomonas kyungheensis</name>
    <dbReference type="NCBI Taxonomy" id="1069987"/>
    <lineage>
        <taxon>Bacteria</taxon>
        <taxon>Pseudomonadati</taxon>
        <taxon>Pseudomonadota</taxon>
        <taxon>Alphaproteobacteria</taxon>
        <taxon>Sphingomonadales</taxon>
        <taxon>Sphingomonadaceae</taxon>
        <taxon>Sphingomonas</taxon>
    </lineage>
</organism>
<evidence type="ECO:0000313" key="1">
    <source>
        <dbReference type="EMBL" id="MEI5686416.1"/>
    </source>
</evidence>
<name>A0ABU8GZZ6_9SPHN</name>